<evidence type="ECO:0000313" key="1">
    <source>
        <dbReference type="EMBL" id="SMC27224.1"/>
    </source>
</evidence>
<dbReference type="EMBL" id="FWXD01000016">
    <property type="protein sequence ID" value="SMC27224.1"/>
    <property type="molecule type" value="Genomic_DNA"/>
</dbReference>
<dbReference type="Proteomes" id="UP000192761">
    <property type="component" value="Unassembled WGS sequence"/>
</dbReference>
<accession>A0A1W1XTN2</accession>
<keyword evidence="2" id="KW-1185">Reference proteome</keyword>
<reference evidence="1 2" key="1">
    <citation type="submission" date="2017-04" db="EMBL/GenBank/DDBJ databases">
        <authorList>
            <person name="Afonso C.L."/>
            <person name="Miller P.J."/>
            <person name="Scott M.A."/>
            <person name="Spackman E."/>
            <person name="Goraichik I."/>
            <person name="Dimitrov K.M."/>
            <person name="Suarez D.L."/>
            <person name="Swayne D.E."/>
        </authorList>
    </citation>
    <scope>NUCLEOTIDE SEQUENCE [LARGE SCALE GENOMIC DNA]</scope>
    <source>
        <strain evidence="1 2">DSM 23236</strain>
    </source>
</reference>
<dbReference type="STRING" id="1121001.SAMN02745857_02758"/>
<organism evidence="1 2">
    <name type="scientific">Andreprevotia lacus DSM 23236</name>
    <dbReference type="NCBI Taxonomy" id="1121001"/>
    <lineage>
        <taxon>Bacteria</taxon>
        <taxon>Pseudomonadati</taxon>
        <taxon>Pseudomonadota</taxon>
        <taxon>Betaproteobacteria</taxon>
        <taxon>Neisseriales</taxon>
        <taxon>Chitinibacteraceae</taxon>
        <taxon>Andreprevotia</taxon>
    </lineage>
</organism>
<sequence length="125" mass="13433">MTRIAKNADPAVDPAVLNLDGDGAAVPAAEPATGAADFANPDVRGYKRAWITIPKSSDPLAVKEPTLSINGQTIQLQRGVKVAVPLPYLEQLQNTLQTNFYHDGHELLSLDVPALPYQFHGFADD</sequence>
<dbReference type="RefSeq" id="WP_139798842.1">
    <property type="nucleotide sequence ID" value="NZ_FWXD01000016.1"/>
</dbReference>
<name>A0A1W1XTN2_9NEIS</name>
<dbReference type="AlphaFoldDB" id="A0A1W1XTN2"/>
<proteinExistence type="predicted"/>
<gene>
    <name evidence="1" type="ORF">SAMN02745857_02758</name>
</gene>
<evidence type="ECO:0000313" key="2">
    <source>
        <dbReference type="Proteomes" id="UP000192761"/>
    </source>
</evidence>
<protein>
    <submittedName>
        <fullName evidence="1">Uncharacterized protein</fullName>
    </submittedName>
</protein>